<sequence>MSKQNVTAELTFKEVAVIRAALQGAVDNWYFNTDEERDLAADLLADFGG</sequence>
<reference evidence="1 2" key="1">
    <citation type="submission" date="2020-05" db="EMBL/GenBank/DDBJ databases">
        <authorList>
            <person name="Li K."/>
        </authorList>
    </citation>
    <scope>NUCLEOTIDE SEQUENCE [LARGE SCALE GENOMIC DNA]</scope>
    <source>
        <strain evidence="2">jing01</strain>
    </source>
</reference>
<keyword evidence="2" id="KW-1185">Reference proteome</keyword>
<name>A0A6M4PF21_9ACTN</name>
<evidence type="ECO:0000313" key="1">
    <source>
        <dbReference type="EMBL" id="QJS09089.1"/>
    </source>
</evidence>
<proteinExistence type="predicted"/>
<dbReference type="RefSeq" id="WP_171151235.1">
    <property type="nucleotide sequence ID" value="NZ_CP053189.1"/>
</dbReference>
<dbReference type="Proteomes" id="UP000502641">
    <property type="component" value="Chromosome"/>
</dbReference>
<gene>
    <name evidence="1" type="ORF">HKX69_05775</name>
</gene>
<accession>A0A6M4PF21</accession>
<protein>
    <submittedName>
        <fullName evidence="1">Uncharacterized protein</fullName>
    </submittedName>
</protein>
<dbReference type="AlphaFoldDB" id="A0A6M4PF21"/>
<evidence type="ECO:0000313" key="2">
    <source>
        <dbReference type="Proteomes" id="UP000502641"/>
    </source>
</evidence>
<dbReference type="KEGG" id="sarg:HKX69_05775"/>
<organism evidence="1 2">
    <name type="scientific">Streptomyces argyrophylli</name>
    <dbReference type="NCBI Taxonomy" id="2726118"/>
    <lineage>
        <taxon>Bacteria</taxon>
        <taxon>Bacillati</taxon>
        <taxon>Actinomycetota</taxon>
        <taxon>Actinomycetes</taxon>
        <taxon>Kitasatosporales</taxon>
        <taxon>Streptomycetaceae</taxon>
        <taxon>Streptomyces</taxon>
    </lineage>
</organism>
<dbReference type="EMBL" id="CP053189">
    <property type="protein sequence ID" value="QJS09089.1"/>
    <property type="molecule type" value="Genomic_DNA"/>
</dbReference>